<evidence type="ECO:0000256" key="3">
    <source>
        <dbReference type="ARBA" id="ARBA00023163"/>
    </source>
</evidence>
<keyword evidence="1" id="KW-0805">Transcription regulation</keyword>
<proteinExistence type="predicted"/>
<dbReference type="RefSeq" id="WP_088249351.1">
    <property type="nucleotide sequence ID" value="NZ_NHMK01000022.1"/>
</dbReference>
<gene>
    <name evidence="5" type="ORF">CBQ26_14460</name>
</gene>
<dbReference type="InterPro" id="IPR036390">
    <property type="entry name" value="WH_DNA-bd_sf"/>
</dbReference>
<accession>A0A246BHJ9</accession>
<organism evidence="5 6">
    <name type="scientific">Deinococcus indicus</name>
    <dbReference type="NCBI Taxonomy" id="223556"/>
    <lineage>
        <taxon>Bacteria</taxon>
        <taxon>Thermotogati</taxon>
        <taxon>Deinococcota</taxon>
        <taxon>Deinococci</taxon>
        <taxon>Deinococcales</taxon>
        <taxon>Deinococcaceae</taxon>
        <taxon>Deinococcus</taxon>
    </lineage>
</organism>
<evidence type="ECO:0000256" key="1">
    <source>
        <dbReference type="ARBA" id="ARBA00023015"/>
    </source>
</evidence>
<dbReference type="GO" id="GO:0003677">
    <property type="term" value="F:DNA binding"/>
    <property type="evidence" value="ECO:0007669"/>
    <property type="project" value="UniProtKB-KW"/>
</dbReference>
<dbReference type="PANTHER" id="PTHR33204:SF37">
    <property type="entry name" value="HTH-TYPE TRANSCRIPTIONAL REGULATOR YODB"/>
    <property type="match status" value="1"/>
</dbReference>
<dbReference type="AlphaFoldDB" id="A0A246BHJ9"/>
<keyword evidence="6" id="KW-1185">Reference proteome</keyword>
<evidence type="ECO:0000259" key="4">
    <source>
        <dbReference type="PROSITE" id="PS51118"/>
    </source>
</evidence>
<keyword evidence="2" id="KW-0238">DNA-binding</keyword>
<dbReference type="EMBL" id="NHMK01000022">
    <property type="protein sequence ID" value="OWL94718.1"/>
    <property type="molecule type" value="Genomic_DNA"/>
</dbReference>
<protein>
    <recommendedName>
        <fullName evidence="4">HTH hxlR-type domain-containing protein</fullName>
    </recommendedName>
</protein>
<dbReference type="PROSITE" id="PS51118">
    <property type="entry name" value="HTH_HXLR"/>
    <property type="match status" value="1"/>
</dbReference>
<comment type="caution">
    <text evidence="5">The sequence shown here is derived from an EMBL/GenBank/DDBJ whole genome shotgun (WGS) entry which is preliminary data.</text>
</comment>
<evidence type="ECO:0000313" key="6">
    <source>
        <dbReference type="Proteomes" id="UP000197208"/>
    </source>
</evidence>
<keyword evidence="3" id="KW-0804">Transcription</keyword>
<dbReference type="Proteomes" id="UP000197208">
    <property type="component" value="Unassembled WGS sequence"/>
</dbReference>
<name>A0A246BHJ9_9DEIO</name>
<reference evidence="5 6" key="1">
    <citation type="submission" date="2017-05" db="EMBL/GenBank/DDBJ databases">
        <title>De novo genome assembly of Deniococcus indicus strain DR1.</title>
        <authorList>
            <person name="Chauhan D."/>
            <person name="Yennamalli R.M."/>
            <person name="Priyadarshini R."/>
        </authorList>
    </citation>
    <scope>NUCLEOTIDE SEQUENCE [LARGE SCALE GENOMIC DNA]</scope>
    <source>
        <strain evidence="5 6">DR1</strain>
    </source>
</reference>
<dbReference type="InterPro" id="IPR036388">
    <property type="entry name" value="WH-like_DNA-bd_sf"/>
</dbReference>
<dbReference type="OrthoDB" id="9791143at2"/>
<dbReference type="InterPro" id="IPR002577">
    <property type="entry name" value="HTH_HxlR"/>
</dbReference>
<dbReference type="Gene3D" id="1.10.10.10">
    <property type="entry name" value="Winged helix-like DNA-binding domain superfamily/Winged helix DNA-binding domain"/>
    <property type="match status" value="1"/>
</dbReference>
<dbReference type="SUPFAM" id="SSF46785">
    <property type="entry name" value="Winged helix' DNA-binding domain"/>
    <property type="match status" value="1"/>
</dbReference>
<sequence>MQAVKPAAPPPPTGTLRSGCPVSLGLDIFGDRWTLLIVRDLMFSGKRHYREMLASDEHISSNILADRLKTLLGEGIITKTADPAHQQKVIYSLTEKGAALLPVLMAISDWSHAHRPVSDAYRPAPAPPALPPTWEQALQEVRRAHQLTDRS</sequence>
<feature type="domain" description="HTH hxlR-type" evidence="4">
    <location>
        <begin position="20"/>
        <end position="119"/>
    </location>
</feature>
<evidence type="ECO:0000313" key="5">
    <source>
        <dbReference type="EMBL" id="OWL94718.1"/>
    </source>
</evidence>
<dbReference type="Pfam" id="PF01638">
    <property type="entry name" value="HxlR"/>
    <property type="match status" value="1"/>
</dbReference>
<evidence type="ECO:0000256" key="2">
    <source>
        <dbReference type="ARBA" id="ARBA00023125"/>
    </source>
</evidence>
<dbReference type="PANTHER" id="PTHR33204">
    <property type="entry name" value="TRANSCRIPTIONAL REGULATOR, MARR FAMILY"/>
    <property type="match status" value="1"/>
</dbReference>